<dbReference type="OrthoDB" id="5419928at2759"/>
<evidence type="ECO:0000256" key="2">
    <source>
        <dbReference type="SAM" id="MobiDB-lite"/>
    </source>
</evidence>
<feature type="region of interest" description="Disordered" evidence="2">
    <location>
        <begin position="528"/>
        <end position="578"/>
    </location>
</feature>
<organism evidence="3 4">
    <name type="scientific">Zopfia rhizophila CBS 207.26</name>
    <dbReference type="NCBI Taxonomy" id="1314779"/>
    <lineage>
        <taxon>Eukaryota</taxon>
        <taxon>Fungi</taxon>
        <taxon>Dikarya</taxon>
        <taxon>Ascomycota</taxon>
        <taxon>Pezizomycotina</taxon>
        <taxon>Dothideomycetes</taxon>
        <taxon>Dothideomycetes incertae sedis</taxon>
        <taxon>Zopfiaceae</taxon>
        <taxon>Zopfia</taxon>
    </lineage>
</organism>
<proteinExistence type="predicted"/>
<feature type="region of interest" description="Disordered" evidence="2">
    <location>
        <begin position="29"/>
        <end position="53"/>
    </location>
</feature>
<evidence type="ECO:0000256" key="1">
    <source>
        <dbReference type="SAM" id="Coils"/>
    </source>
</evidence>
<feature type="coiled-coil region" evidence="1">
    <location>
        <begin position="218"/>
        <end position="254"/>
    </location>
</feature>
<dbReference type="EMBL" id="ML994621">
    <property type="protein sequence ID" value="KAF2189278.1"/>
    <property type="molecule type" value="Genomic_DNA"/>
</dbReference>
<evidence type="ECO:0008006" key="5">
    <source>
        <dbReference type="Google" id="ProtNLM"/>
    </source>
</evidence>
<protein>
    <recommendedName>
        <fullName evidence="5">Opioid growth factor receptor (OGFr) conserved domain-containing protein</fullName>
    </recommendedName>
</protein>
<feature type="compositionally biased region" description="Polar residues" evidence="2">
    <location>
        <begin position="535"/>
        <end position="561"/>
    </location>
</feature>
<dbReference type="AlphaFoldDB" id="A0A6A6EF69"/>
<reference evidence="3" key="1">
    <citation type="journal article" date="2020" name="Stud. Mycol.">
        <title>101 Dothideomycetes genomes: a test case for predicting lifestyles and emergence of pathogens.</title>
        <authorList>
            <person name="Haridas S."/>
            <person name="Albert R."/>
            <person name="Binder M."/>
            <person name="Bloem J."/>
            <person name="Labutti K."/>
            <person name="Salamov A."/>
            <person name="Andreopoulos B."/>
            <person name="Baker S."/>
            <person name="Barry K."/>
            <person name="Bills G."/>
            <person name="Bluhm B."/>
            <person name="Cannon C."/>
            <person name="Castanera R."/>
            <person name="Culley D."/>
            <person name="Daum C."/>
            <person name="Ezra D."/>
            <person name="Gonzalez J."/>
            <person name="Henrissat B."/>
            <person name="Kuo A."/>
            <person name="Liang C."/>
            <person name="Lipzen A."/>
            <person name="Lutzoni F."/>
            <person name="Magnuson J."/>
            <person name="Mondo S."/>
            <person name="Nolan M."/>
            <person name="Ohm R."/>
            <person name="Pangilinan J."/>
            <person name="Park H.-J."/>
            <person name="Ramirez L."/>
            <person name="Alfaro M."/>
            <person name="Sun H."/>
            <person name="Tritt A."/>
            <person name="Yoshinaga Y."/>
            <person name="Zwiers L.-H."/>
            <person name="Turgeon B."/>
            <person name="Goodwin S."/>
            <person name="Spatafora J."/>
            <person name="Crous P."/>
            <person name="Grigoriev I."/>
        </authorList>
    </citation>
    <scope>NUCLEOTIDE SEQUENCE</scope>
    <source>
        <strain evidence="3">CBS 207.26</strain>
    </source>
</reference>
<feature type="compositionally biased region" description="Basic residues" evidence="2">
    <location>
        <begin position="562"/>
        <end position="572"/>
    </location>
</feature>
<accession>A0A6A6EF69</accession>
<keyword evidence="1" id="KW-0175">Coiled coil</keyword>
<evidence type="ECO:0000313" key="3">
    <source>
        <dbReference type="EMBL" id="KAF2189278.1"/>
    </source>
</evidence>
<name>A0A6A6EF69_9PEZI</name>
<keyword evidence="4" id="KW-1185">Reference proteome</keyword>
<evidence type="ECO:0000313" key="4">
    <source>
        <dbReference type="Proteomes" id="UP000800200"/>
    </source>
</evidence>
<feature type="compositionally biased region" description="Polar residues" evidence="2">
    <location>
        <begin position="438"/>
        <end position="448"/>
    </location>
</feature>
<sequence length="578" mass="66226">MTSPEPISPKLFARDIAAYSDAELDRYLEETRRDRAHSTTETEEPYPEDDYHQLWETGSALTKPLDEEEEYRESLQRETEAYHALVKDGGRPSHPLSLLEDIVKNPGEYREILSWKSFRRFQRFVREPNIEDERIIYISGQYRRWDHFEGRFPIYVRAVKDRLTKHGFTRTFQLDEDPARQDKLTTWIEYLGYEYWWPFKTQKFICSIESGFMERSERERAEAAVESAKSAVMLLEAQSKLDAAVNEYDLIKRRHNLIYGFTEGTKNNRFAKRNAERHSILLRWMLQQLPLIELELKQSDTAGNDSDGRGRKRRLKLDRAGELGKGQGPTDQSSDDGENPTTSDRRTCIASTSQGGERRKRRSHDTVDEERPSKRSRHNGPNLCLSDRKTSESVDTTAATGGSHGSKTAAARTGGRGVKAGNFSSPGHSLRSRKKSTLDTPQPSTATKSLRRSTRIAEREQQLAPRTARGSTTLPWTMIFAYGCMTTIRRTGPPLGTMARTKRRCGKRRHGSWHTSLALGTDLERSRSIQVALPSKSNSPTTQQQTFDTSRTCEHSSTSTRKQLRRARKKFRLSKDLA</sequence>
<feature type="compositionally biased region" description="Basic and acidic residues" evidence="2">
    <location>
        <begin position="29"/>
        <end position="40"/>
    </location>
</feature>
<dbReference type="Proteomes" id="UP000800200">
    <property type="component" value="Unassembled WGS sequence"/>
</dbReference>
<feature type="compositionally biased region" description="Basic and acidic residues" evidence="2">
    <location>
        <begin position="364"/>
        <end position="373"/>
    </location>
</feature>
<feature type="region of interest" description="Disordered" evidence="2">
    <location>
        <begin position="300"/>
        <end position="468"/>
    </location>
</feature>
<gene>
    <name evidence="3" type="ORF">K469DRAFT_724003</name>
</gene>